<evidence type="ECO:0000313" key="1">
    <source>
        <dbReference type="EMBL" id="PKY91773.1"/>
    </source>
</evidence>
<dbReference type="RefSeq" id="WP_101660026.1">
    <property type="nucleotide sequence ID" value="NZ_PKGZ01000002.1"/>
</dbReference>
<dbReference type="Gene3D" id="3.20.20.80">
    <property type="entry name" value="Glycosidases"/>
    <property type="match status" value="1"/>
</dbReference>
<name>A0A2I1K7Z5_9LACT</name>
<comment type="caution">
    <text evidence="1">The sequence shown here is derived from an EMBL/GenBank/DDBJ whole genome shotgun (WGS) entry which is preliminary data.</text>
</comment>
<reference evidence="1 2" key="1">
    <citation type="submission" date="2017-12" db="EMBL/GenBank/DDBJ databases">
        <title>Phylogenetic diversity of female urinary microbiome.</title>
        <authorList>
            <person name="Thomas-White K."/>
            <person name="Wolfe A.J."/>
        </authorList>
    </citation>
    <scope>NUCLEOTIDE SEQUENCE [LARGE SCALE GENOMIC DNA]</scope>
    <source>
        <strain evidence="1 2">UMB0844</strain>
    </source>
</reference>
<organism evidence="1 2">
    <name type="scientific">Aerococcus christensenii</name>
    <dbReference type="NCBI Taxonomy" id="87541"/>
    <lineage>
        <taxon>Bacteria</taxon>
        <taxon>Bacillati</taxon>
        <taxon>Bacillota</taxon>
        <taxon>Bacilli</taxon>
        <taxon>Lactobacillales</taxon>
        <taxon>Aerococcaceae</taxon>
        <taxon>Aerococcus</taxon>
    </lineage>
</organism>
<gene>
    <name evidence="1" type="ORF">CYJ27_03640</name>
</gene>
<accession>A0A2I1K7Z5</accession>
<dbReference type="EMBL" id="PKGZ01000002">
    <property type="protein sequence ID" value="PKY91773.1"/>
    <property type="molecule type" value="Genomic_DNA"/>
</dbReference>
<sequence length="64" mass="7515">MNGFKLPYCHEVDRCKEPTWVKKTIWYQIFVDRFANGNPNRSPKRFAIGILSVRQDIGISMVEI</sequence>
<protein>
    <submittedName>
        <fullName evidence="1">Uncharacterized protein</fullName>
    </submittedName>
</protein>
<dbReference type="SUPFAM" id="SSF51445">
    <property type="entry name" value="(Trans)glycosidases"/>
    <property type="match status" value="1"/>
</dbReference>
<evidence type="ECO:0000313" key="2">
    <source>
        <dbReference type="Proteomes" id="UP000234775"/>
    </source>
</evidence>
<dbReference type="Proteomes" id="UP000234775">
    <property type="component" value="Unassembled WGS sequence"/>
</dbReference>
<keyword evidence="2" id="KW-1185">Reference proteome</keyword>
<proteinExistence type="predicted"/>
<dbReference type="AlphaFoldDB" id="A0A2I1K7Z5"/>
<dbReference type="InterPro" id="IPR017853">
    <property type="entry name" value="GH"/>
</dbReference>